<sequence>MEVLTLKNTTDILNENLEPIALAIGYFDGVHIGHQKVILTAKEIAKQNGWKSAVMTFDPSPKAVLGKNPEEVKYITLLEDKTKLIAALGIDYLFVVPFTKEFAGLMPQSFINDYIIQLNVRHLVAGFDFSYGKFGSGNMETIKEHSKGKFAITTIEKITVENEKISSTTIKSLIETGLVQEVPKYLGRNYSINGTVIHGEKRGRQIGFPTANLASNNKYVYPANGIYVVKMYVAGRWVNGVCSIGYNPTFNEEKNKRFVETHLIDFDQNIYGEHVVLEWHSRLRDEEKFANIDALIAQIAKDKQNAIEYFQLKD</sequence>
<dbReference type="Gene3D" id="3.40.50.620">
    <property type="entry name" value="HUPs"/>
    <property type="match status" value="1"/>
</dbReference>
<keyword evidence="8 14" id="KW-0418">Kinase</keyword>
<evidence type="ECO:0000256" key="5">
    <source>
        <dbReference type="ARBA" id="ARBA00022679"/>
    </source>
</evidence>
<dbReference type="InterPro" id="IPR002606">
    <property type="entry name" value="Riboflavin_kinase_bac"/>
</dbReference>
<evidence type="ECO:0000256" key="13">
    <source>
        <dbReference type="ARBA" id="ARBA00049494"/>
    </source>
</evidence>
<evidence type="ECO:0000256" key="7">
    <source>
        <dbReference type="ARBA" id="ARBA00022741"/>
    </source>
</evidence>
<evidence type="ECO:0000256" key="8">
    <source>
        <dbReference type="ARBA" id="ARBA00022777"/>
    </source>
</evidence>
<dbReference type="Pfam" id="PF01687">
    <property type="entry name" value="Flavokinase"/>
    <property type="match status" value="1"/>
</dbReference>
<keyword evidence="6 14" id="KW-0548">Nucleotidyltransferase</keyword>
<dbReference type="AlphaFoldDB" id="A0AAE3ITY2"/>
<gene>
    <name evidence="16" type="primary">ribF</name>
    <name evidence="16" type="ORF">OEV98_00620</name>
</gene>
<evidence type="ECO:0000256" key="12">
    <source>
        <dbReference type="ARBA" id="ARBA00047880"/>
    </source>
</evidence>
<keyword evidence="10 14" id="KW-0067">ATP-binding</keyword>
<name>A0AAE3ITY2_9BACI</name>
<evidence type="ECO:0000313" key="16">
    <source>
        <dbReference type="EMBL" id="MCU9612060.1"/>
    </source>
</evidence>
<evidence type="ECO:0000256" key="10">
    <source>
        <dbReference type="ARBA" id="ARBA00022840"/>
    </source>
</evidence>
<dbReference type="PIRSF" id="PIRSF004491">
    <property type="entry name" value="FAD_Synth"/>
    <property type="match status" value="1"/>
</dbReference>
<dbReference type="GO" id="GO:0009231">
    <property type="term" value="P:riboflavin biosynthetic process"/>
    <property type="evidence" value="ECO:0007669"/>
    <property type="project" value="InterPro"/>
</dbReference>
<dbReference type="InterPro" id="IPR023465">
    <property type="entry name" value="Riboflavin_kinase_dom_sf"/>
</dbReference>
<comment type="pathway">
    <text evidence="2 14">Cofactor biosynthesis; FMN biosynthesis; FMN from riboflavin (ATP route): step 1/1.</text>
</comment>
<evidence type="ECO:0000256" key="11">
    <source>
        <dbReference type="ARBA" id="ARBA00023268"/>
    </source>
</evidence>
<comment type="catalytic activity">
    <reaction evidence="13 14">
        <text>FMN + ATP + H(+) = FAD + diphosphate</text>
        <dbReference type="Rhea" id="RHEA:17237"/>
        <dbReference type="ChEBI" id="CHEBI:15378"/>
        <dbReference type="ChEBI" id="CHEBI:30616"/>
        <dbReference type="ChEBI" id="CHEBI:33019"/>
        <dbReference type="ChEBI" id="CHEBI:57692"/>
        <dbReference type="ChEBI" id="CHEBI:58210"/>
        <dbReference type="EC" id="2.7.7.2"/>
    </reaction>
</comment>
<dbReference type="InterPro" id="IPR015865">
    <property type="entry name" value="Riboflavin_kinase_bac/euk"/>
</dbReference>
<dbReference type="SUPFAM" id="SSF82114">
    <property type="entry name" value="Riboflavin kinase-like"/>
    <property type="match status" value="1"/>
</dbReference>
<dbReference type="InterPro" id="IPR015864">
    <property type="entry name" value="FAD_synthase"/>
</dbReference>
<dbReference type="SMART" id="SM00904">
    <property type="entry name" value="Flavokinase"/>
    <property type="match status" value="1"/>
</dbReference>
<comment type="catalytic activity">
    <reaction evidence="12 14">
        <text>riboflavin + ATP = FMN + ADP + H(+)</text>
        <dbReference type="Rhea" id="RHEA:14357"/>
        <dbReference type="ChEBI" id="CHEBI:15378"/>
        <dbReference type="ChEBI" id="CHEBI:30616"/>
        <dbReference type="ChEBI" id="CHEBI:57986"/>
        <dbReference type="ChEBI" id="CHEBI:58210"/>
        <dbReference type="ChEBI" id="CHEBI:456216"/>
        <dbReference type="EC" id="2.7.1.26"/>
    </reaction>
</comment>
<evidence type="ECO:0000256" key="9">
    <source>
        <dbReference type="ARBA" id="ARBA00022827"/>
    </source>
</evidence>
<dbReference type="InterPro" id="IPR004821">
    <property type="entry name" value="Cyt_trans-like"/>
</dbReference>
<comment type="similarity">
    <text evidence="14">Belongs to the ribF family.</text>
</comment>
<reference evidence="16" key="1">
    <citation type="submission" date="2022-10" db="EMBL/GenBank/DDBJ databases">
        <title>Description of Fervidibacillus gen. nov. in the family Fervidibacillaceae fam. nov. with two species, Fervidibacillus albus sp. nov., and Fervidibacillus halotolerans sp. nov., isolated from tidal flat sediments.</title>
        <authorList>
            <person name="Kwon K.K."/>
            <person name="Yang S.-H."/>
        </authorList>
    </citation>
    <scope>NUCLEOTIDE SEQUENCE</scope>
    <source>
        <strain evidence="16">JCM 19140</strain>
    </source>
</reference>
<dbReference type="GO" id="GO:0009398">
    <property type="term" value="P:FMN biosynthetic process"/>
    <property type="evidence" value="ECO:0007669"/>
    <property type="project" value="UniProtKB-UniRule"/>
</dbReference>
<proteinExistence type="inferred from homology"/>
<dbReference type="InterPro" id="IPR023468">
    <property type="entry name" value="Riboflavin_kinase"/>
</dbReference>
<keyword evidence="9 14" id="KW-0274">FAD</keyword>
<evidence type="ECO:0000313" key="17">
    <source>
        <dbReference type="Proteomes" id="UP001209318"/>
    </source>
</evidence>
<keyword evidence="3 14" id="KW-0285">Flavoprotein</keyword>
<comment type="caution">
    <text evidence="16">The sequence shown here is derived from an EMBL/GenBank/DDBJ whole genome shotgun (WGS) entry which is preliminary data.</text>
</comment>
<dbReference type="EC" id="2.7.7.2" evidence="14"/>
<keyword evidence="7 14" id="KW-0547">Nucleotide-binding</keyword>
<dbReference type="Proteomes" id="UP001209318">
    <property type="component" value="Unassembled WGS sequence"/>
</dbReference>
<protein>
    <recommendedName>
        <fullName evidence="14">Riboflavin biosynthesis protein</fullName>
    </recommendedName>
    <domain>
        <recommendedName>
            <fullName evidence="14">Riboflavin kinase</fullName>
            <ecNumber evidence="14">2.7.1.26</ecNumber>
        </recommendedName>
        <alternativeName>
            <fullName evidence="14">Flavokinase</fullName>
        </alternativeName>
    </domain>
    <domain>
        <recommendedName>
            <fullName evidence="14">FMN adenylyltransferase</fullName>
            <ecNumber evidence="14">2.7.7.2</ecNumber>
        </recommendedName>
        <alternativeName>
            <fullName evidence="14">FAD pyrophosphorylase</fullName>
        </alternativeName>
        <alternativeName>
            <fullName evidence="14">FAD synthase</fullName>
        </alternativeName>
    </domain>
</protein>
<dbReference type="GO" id="GO:0005524">
    <property type="term" value="F:ATP binding"/>
    <property type="evidence" value="ECO:0007669"/>
    <property type="project" value="UniProtKB-UniRule"/>
</dbReference>
<dbReference type="NCBIfam" id="TIGR00083">
    <property type="entry name" value="ribF"/>
    <property type="match status" value="1"/>
</dbReference>
<dbReference type="NCBIfam" id="TIGR00125">
    <property type="entry name" value="cyt_tran_rel"/>
    <property type="match status" value="1"/>
</dbReference>
<dbReference type="CDD" id="cd02064">
    <property type="entry name" value="FAD_synthetase_N"/>
    <property type="match status" value="1"/>
</dbReference>
<dbReference type="EC" id="2.7.1.26" evidence="14"/>
<evidence type="ECO:0000256" key="2">
    <source>
        <dbReference type="ARBA" id="ARBA00005201"/>
    </source>
</evidence>
<keyword evidence="4 14" id="KW-0288">FMN</keyword>
<organism evidence="16 17">
    <name type="scientific">Perspicuibacillus lycopersici</name>
    <dbReference type="NCBI Taxonomy" id="1325689"/>
    <lineage>
        <taxon>Bacteria</taxon>
        <taxon>Bacillati</taxon>
        <taxon>Bacillota</taxon>
        <taxon>Bacilli</taxon>
        <taxon>Bacillales</taxon>
        <taxon>Bacillaceae</taxon>
        <taxon>Perspicuibacillus</taxon>
    </lineage>
</organism>
<evidence type="ECO:0000256" key="4">
    <source>
        <dbReference type="ARBA" id="ARBA00022643"/>
    </source>
</evidence>
<dbReference type="GO" id="GO:0006747">
    <property type="term" value="P:FAD biosynthetic process"/>
    <property type="evidence" value="ECO:0007669"/>
    <property type="project" value="UniProtKB-UniRule"/>
</dbReference>
<comment type="pathway">
    <text evidence="1 14">Cofactor biosynthesis; FAD biosynthesis; FAD from FMN: step 1/1.</text>
</comment>
<dbReference type="FunFam" id="2.40.30.30:FF:000004">
    <property type="entry name" value="Riboflavin biosynthesis protein"/>
    <property type="match status" value="1"/>
</dbReference>
<dbReference type="GO" id="GO:0003919">
    <property type="term" value="F:FMN adenylyltransferase activity"/>
    <property type="evidence" value="ECO:0007669"/>
    <property type="project" value="UniProtKB-UniRule"/>
</dbReference>
<dbReference type="InterPro" id="IPR014729">
    <property type="entry name" value="Rossmann-like_a/b/a_fold"/>
</dbReference>
<accession>A0AAE3ITY2</accession>
<dbReference type="PANTHER" id="PTHR22749:SF6">
    <property type="entry name" value="RIBOFLAVIN KINASE"/>
    <property type="match status" value="1"/>
</dbReference>
<evidence type="ECO:0000259" key="15">
    <source>
        <dbReference type="SMART" id="SM00904"/>
    </source>
</evidence>
<dbReference type="PANTHER" id="PTHR22749">
    <property type="entry name" value="RIBOFLAVIN KINASE/FMN ADENYLYLTRANSFERASE"/>
    <property type="match status" value="1"/>
</dbReference>
<dbReference type="RefSeq" id="WP_263071194.1">
    <property type="nucleotide sequence ID" value="NZ_JAOUSF010000001.1"/>
</dbReference>
<evidence type="ECO:0000256" key="3">
    <source>
        <dbReference type="ARBA" id="ARBA00022630"/>
    </source>
</evidence>
<evidence type="ECO:0000256" key="14">
    <source>
        <dbReference type="PIRNR" id="PIRNR004491"/>
    </source>
</evidence>
<dbReference type="GO" id="GO:0008531">
    <property type="term" value="F:riboflavin kinase activity"/>
    <property type="evidence" value="ECO:0007669"/>
    <property type="project" value="UniProtKB-UniRule"/>
</dbReference>
<dbReference type="EMBL" id="JAOUSF010000001">
    <property type="protein sequence ID" value="MCU9612060.1"/>
    <property type="molecule type" value="Genomic_DNA"/>
</dbReference>
<keyword evidence="17" id="KW-1185">Reference proteome</keyword>
<feature type="domain" description="Riboflavin kinase" evidence="15">
    <location>
        <begin position="185"/>
        <end position="311"/>
    </location>
</feature>
<keyword evidence="5 14" id="KW-0808">Transferase</keyword>
<keyword evidence="11" id="KW-0511">Multifunctional enzyme</keyword>
<dbReference type="FunFam" id="3.40.50.620:FF:000021">
    <property type="entry name" value="Riboflavin biosynthesis protein"/>
    <property type="match status" value="1"/>
</dbReference>
<evidence type="ECO:0000256" key="6">
    <source>
        <dbReference type="ARBA" id="ARBA00022695"/>
    </source>
</evidence>
<evidence type="ECO:0000256" key="1">
    <source>
        <dbReference type="ARBA" id="ARBA00004726"/>
    </source>
</evidence>
<dbReference type="Gene3D" id="2.40.30.30">
    <property type="entry name" value="Riboflavin kinase-like"/>
    <property type="match status" value="1"/>
</dbReference>
<dbReference type="NCBIfam" id="NF004162">
    <property type="entry name" value="PRK05627.1-5"/>
    <property type="match status" value="1"/>
</dbReference>
<dbReference type="Pfam" id="PF06574">
    <property type="entry name" value="FAD_syn"/>
    <property type="match status" value="1"/>
</dbReference>
<dbReference type="SUPFAM" id="SSF52374">
    <property type="entry name" value="Nucleotidylyl transferase"/>
    <property type="match status" value="1"/>
</dbReference>